<feature type="transmembrane region" description="Helical" evidence="1">
    <location>
        <begin position="195"/>
        <end position="214"/>
    </location>
</feature>
<organism evidence="2 3">
    <name type="scientific">Edaphobacter acidisoli</name>
    <dbReference type="NCBI Taxonomy" id="2040573"/>
    <lineage>
        <taxon>Bacteria</taxon>
        <taxon>Pseudomonadati</taxon>
        <taxon>Acidobacteriota</taxon>
        <taxon>Terriglobia</taxon>
        <taxon>Terriglobales</taxon>
        <taxon>Acidobacteriaceae</taxon>
        <taxon>Edaphobacter</taxon>
    </lineage>
</organism>
<feature type="transmembrane region" description="Helical" evidence="1">
    <location>
        <begin position="116"/>
        <end position="133"/>
    </location>
</feature>
<sequence length="399" mass="43723">MRNGGSAGWIQRIVLVLLGMAALVSLAIGIHHAMEFGSHDMQWMAARLVGQHMDPWQEELAHGPHHYAHFGPPNYLHFLYLLLLPMGALNFPAAQALWTVGIICMSLASMWVLRKLFNLSGFQTALALCLLWMSSPFRVVIEVGQMSFFELFFLAGAYLAVSQAVGGVSFGVSLVKYSFSPSAAMLFLLRGRFRFLAYAALVCIVGLVGVWAFIRTPMTQLALEPFTVSALPTAVSPGFADLMTLAEHTLKFYVPIESARHISYLLGLIGSAAYALLLSRFRLSRSAEFTLISVASLFFVKHLSYDYIFLVVLLCFALTQTSVKAKGVLAAGVMAFWFVLPYFARKTQNDPNVHLGQLATNCCLLAALLVFTTYVVLTDAAQKADGRASEETVATTANL</sequence>
<dbReference type="AlphaFoldDB" id="A0A916W8V0"/>
<dbReference type="EMBL" id="BMJB01000002">
    <property type="protein sequence ID" value="GGA76513.1"/>
    <property type="molecule type" value="Genomic_DNA"/>
</dbReference>
<evidence type="ECO:0008006" key="4">
    <source>
        <dbReference type="Google" id="ProtNLM"/>
    </source>
</evidence>
<feature type="transmembrane region" description="Helical" evidence="1">
    <location>
        <begin position="325"/>
        <end position="343"/>
    </location>
</feature>
<evidence type="ECO:0000313" key="3">
    <source>
        <dbReference type="Proteomes" id="UP000648801"/>
    </source>
</evidence>
<keyword evidence="1" id="KW-0472">Membrane</keyword>
<evidence type="ECO:0000256" key="1">
    <source>
        <dbReference type="SAM" id="Phobius"/>
    </source>
</evidence>
<evidence type="ECO:0000313" key="2">
    <source>
        <dbReference type="EMBL" id="GGA76513.1"/>
    </source>
</evidence>
<dbReference type="Proteomes" id="UP000648801">
    <property type="component" value="Unassembled WGS sequence"/>
</dbReference>
<proteinExistence type="predicted"/>
<feature type="transmembrane region" description="Helical" evidence="1">
    <location>
        <begin position="12"/>
        <end position="34"/>
    </location>
</feature>
<feature type="transmembrane region" description="Helical" evidence="1">
    <location>
        <begin position="291"/>
        <end position="319"/>
    </location>
</feature>
<reference evidence="2" key="2">
    <citation type="submission" date="2020-09" db="EMBL/GenBank/DDBJ databases">
        <authorList>
            <person name="Sun Q."/>
            <person name="Zhou Y."/>
        </authorList>
    </citation>
    <scope>NUCLEOTIDE SEQUENCE</scope>
    <source>
        <strain evidence="2">CGMCC 1.15447</strain>
    </source>
</reference>
<feature type="transmembrane region" description="Helical" evidence="1">
    <location>
        <begin position="355"/>
        <end position="377"/>
    </location>
</feature>
<name>A0A916W8V0_9BACT</name>
<reference evidence="2" key="1">
    <citation type="journal article" date="2014" name="Int. J. Syst. Evol. Microbiol.">
        <title>Complete genome sequence of Corynebacterium casei LMG S-19264T (=DSM 44701T), isolated from a smear-ripened cheese.</title>
        <authorList>
            <consortium name="US DOE Joint Genome Institute (JGI-PGF)"/>
            <person name="Walter F."/>
            <person name="Albersmeier A."/>
            <person name="Kalinowski J."/>
            <person name="Ruckert C."/>
        </authorList>
    </citation>
    <scope>NUCLEOTIDE SEQUENCE</scope>
    <source>
        <strain evidence="2">CGMCC 1.15447</strain>
    </source>
</reference>
<feature type="transmembrane region" description="Helical" evidence="1">
    <location>
        <begin position="261"/>
        <end position="279"/>
    </location>
</feature>
<comment type="caution">
    <text evidence="2">The sequence shown here is derived from an EMBL/GenBank/DDBJ whole genome shotgun (WGS) entry which is preliminary data.</text>
</comment>
<feature type="transmembrane region" description="Helical" evidence="1">
    <location>
        <begin position="78"/>
        <end position="104"/>
    </location>
</feature>
<protein>
    <recommendedName>
        <fullName evidence="4">DUF2029 domain-containing protein</fullName>
    </recommendedName>
</protein>
<keyword evidence="1" id="KW-1133">Transmembrane helix</keyword>
<feature type="transmembrane region" description="Helical" evidence="1">
    <location>
        <begin position="153"/>
        <end position="175"/>
    </location>
</feature>
<keyword evidence="1" id="KW-0812">Transmembrane</keyword>
<keyword evidence="3" id="KW-1185">Reference proteome</keyword>
<gene>
    <name evidence="2" type="ORF">GCM10011507_29890</name>
</gene>
<accession>A0A916W8V0</accession>